<accession>A0A9W6UYB4</accession>
<dbReference type="AlphaFoldDB" id="A0A9W6UYB4"/>
<dbReference type="Proteomes" id="UP001165041">
    <property type="component" value="Unassembled WGS sequence"/>
</dbReference>
<gene>
    <name evidence="1" type="ORF">Kpho02_06130</name>
</gene>
<organism evidence="1 2">
    <name type="scientific">Kitasatospora phosalacinea</name>
    <dbReference type="NCBI Taxonomy" id="2065"/>
    <lineage>
        <taxon>Bacteria</taxon>
        <taxon>Bacillati</taxon>
        <taxon>Actinomycetota</taxon>
        <taxon>Actinomycetes</taxon>
        <taxon>Kitasatosporales</taxon>
        <taxon>Streptomycetaceae</taxon>
        <taxon>Kitasatospora</taxon>
    </lineage>
</organism>
<comment type="caution">
    <text evidence="1">The sequence shown here is derived from an EMBL/GenBank/DDBJ whole genome shotgun (WGS) entry which is preliminary data.</text>
</comment>
<sequence>MHLLEDPSGLSPRALAFLDRSAHRQERTGPHVPTELLRVRDRRGRPVPAPLELVIRREGFAQRYGGLRYTVRESHPGAGGERRVSTLEWHHEPGSYAWADPVRGWFFDWWGPRAAHPVRYLVHTDGRVGAESTAGDGVFQELEASMVHRIESHALVDELSAWDRWPGGAAALATARHLDGDGNGLSEVAEASGPGRSWRTSETVAVTEFAPVSPQHPRGRCAWIWYRGEEGRRRVTAAAALAAAGHR</sequence>
<protein>
    <submittedName>
        <fullName evidence="1">Uncharacterized protein</fullName>
    </submittedName>
</protein>
<reference evidence="1" key="1">
    <citation type="submission" date="2023-02" db="EMBL/GenBank/DDBJ databases">
        <title>Kitasatospora phosalacinea NBRC 14627.</title>
        <authorList>
            <person name="Ichikawa N."/>
            <person name="Sato H."/>
            <person name="Tonouchi N."/>
        </authorList>
    </citation>
    <scope>NUCLEOTIDE SEQUENCE</scope>
    <source>
        <strain evidence="1">NBRC 14627</strain>
    </source>
</reference>
<evidence type="ECO:0000313" key="1">
    <source>
        <dbReference type="EMBL" id="GLW68314.1"/>
    </source>
</evidence>
<evidence type="ECO:0000313" key="2">
    <source>
        <dbReference type="Proteomes" id="UP001165041"/>
    </source>
</evidence>
<dbReference type="RefSeq" id="WP_285733143.1">
    <property type="nucleotide sequence ID" value="NZ_BSSA01000001.1"/>
</dbReference>
<proteinExistence type="predicted"/>
<dbReference type="EMBL" id="BSSA01000001">
    <property type="protein sequence ID" value="GLW68314.1"/>
    <property type="molecule type" value="Genomic_DNA"/>
</dbReference>
<name>A0A9W6UYB4_9ACTN</name>